<evidence type="ECO:0000256" key="4">
    <source>
        <dbReference type="ARBA" id="ARBA00022741"/>
    </source>
</evidence>
<dbReference type="EMBL" id="CP053892">
    <property type="protein sequence ID" value="QKG20613.1"/>
    <property type="molecule type" value="Genomic_DNA"/>
</dbReference>
<evidence type="ECO:0000313" key="11">
    <source>
        <dbReference type="Proteomes" id="UP000501240"/>
    </source>
</evidence>
<evidence type="ECO:0000256" key="1">
    <source>
        <dbReference type="ARBA" id="ARBA00012513"/>
    </source>
</evidence>
<evidence type="ECO:0000259" key="9">
    <source>
        <dbReference type="PROSITE" id="PS50011"/>
    </source>
</evidence>
<dbReference type="PANTHER" id="PTHR43289">
    <property type="entry name" value="MITOGEN-ACTIVATED PROTEIN KINASE KINASE KINASE 20-RELATED"/>
    <property type="match status" value="1"/>
</dbReference>
<dbReference type="SMART" id="SM00220">
    <property type="entry name" value="S_TKc"/>
    <property type="match status" value="1"/>
</dbReference>
<evidence type="ECO:0000256" key="3">
    <source>
        <dbReference type="ARBA" id="ARBA00022679"/>
    </source>
</evidence>
<accession>A0A7D3VRG8</accession>
<feature type="domain" description="Protein kinase" evidence="9">
    <location>
        <begin position="8"/>
        <end position="265"/>
    </location>
</feature>
<keyword evidence="11" id="KW-1185">Reference proteome</keyword>
<evidence type="ECO:0000256" key="8">
    <source>
        <dbReference type="SAM" id="MobiDB-lite"/>
    </source>
</evidence>
<keyword evidence="3" id="KW-0808">Transferase</keyword>
<dbReference type="PROSITE" id="PS00107">
    <property type="entry name" value="PROTEIN_KINASE_ATP"/>
    <property type="match status" value="1"/>
</dbReference>
<dbReference type="InterPro" id="IPR008271">
    <property type="entry name" value="Ser/Thr_kinase_AS"/>
</dbReference>
<reference evidence="10 11" key="1">
    <citation type="submission" date="2020-05" db="EMBL/GenBank/DDBJ databases">
        <title>Actinomadura verrucosospora NRRL-B18236 (PFL_A860) Genome sequencing and assembly.</title>
        <authorList>
            <person name="Samborskyy M."/>
        </authorList>
    </citation>
    <scope>NUCLEOTIDE SEQUENCE [LARGE SCALE GENOMIC DNA]</scope>
    <source>
        <strain evidence="10 11">NRRL:B18236</strain>
    </source>
</reference>
<feature type="compositionally biased region" description="Low complexity" evidence="8">
    <location>
        <begin position="355"/>
        <end position="379"/>
    </location>
</feature>
<dbReference type="EC" id="2.7.11.1" evidence="1"/>
<dbReference type="PROSITE" id="PS00108">
    <property type="entry name" value="PROTEIN_KINASE_ST"/>
    <property type="match status" value="1"/>
</dbReference>
<dbReference type="RefSeq" id="WP_173095006.1">
    <property type="nucleotide sequence ID" value="NZ_CP053892.1"/>
</dbReference>
<dbReference type="Gene3D" id="1.10.510.10">
    <property type="entry name" value="Transferase(Phosphotransferase) domain 1"/>
    <property type="match status" value="1"/>
</dbReference>
<dbReference type="GO" id="GO:0004674">
    <property type="term" value="F:protein serine/threonine kinase activity"/>
    <property type="evidence" value="ECO:0007669"/>
    <property type="project" value="UniProtKB-KW"/>
</dbReference>
<evidence type="ECO:0000313" key="10">
    <source>
        <dbReference type="EMBL" id="QKG20613.1"/>
    </source>
</evidence>
<keyword evidence="6 7" id="KW-0067">ATP-binding</keyword>
<dbReference type="InterPro" id="IPR036116">
    <property type="entry name" value="FN3_sf"/>
</dbReference>
<keyword evidence="5 10" id="KW-0418">Kinase</keyword>
<feature type="compositionally biased region" description="Pro residues" evidence="8">
    <location>
        <begin position="417"/>
        <end position="434"/>
    </location>
</feature>
<feature type="compositionally biased region" description="Low complexity" evidence="8">
    <location>
        <begin position="491"/>
        <end position="500"/>
    </location>
</feature>
<protein>
    <recommendedName>
        <fullName evidence="1">non-specific serine/threonine protein kinase</fullName>
        <ecNumber evidence="1">2.7.11.1</ecNumber>
    </recommendedName>
</protein>
<evidence type="ECO:0000256" key="2">
    <source>
        <dbReference type="ARBA" id="ARBA00022527"/>
    </source>
</evidence>
<dbReference type="PROSITE" id="PS50011">
    <property type="entry name" value="PROTEIN_KINASE_DOM"/>
    <property type="match status" value="1"/>
</dbReference>
<dbReference type="Gene3D" id="3.30.200.20">
    <property type="entry name" value="Phosphorylase Kinase, domain 1"/>
    <property type="match status" value="1"/>
</dbReference>
<feature type="compositionally biased region" description="Polar residues" evidence="8">
    <location>
        <begin position="474"/>
        <end position="485"/>
    </location>
</feature>
<dbReference type="PANTHER" id="PTHR43289:SF6">
    <property type="entry name" value="SERINE_THREONINE-PROTEIN KINASE NEKL-3"/>
    <property type="match status" value="1"/>
</dbReference>
<dbReference type="InterPro" id="IPR000719">
    <property type="entry name" value="Prot_kinase_dom"/>
</dbReference>
<dbReference type="InterPro" id="IPR011009">
    <property type="entry name" value="Kinase-like_dom_sf"/>
</dbReference>
<evidence type="ECO:0000256" key="7">
    <source>
        <dbReference type="PROSITE-ProRule" id="PRU10141"/>
    </source>
</evidence>
<feature type="binding site" evidence="7">
    <location>
        <position position="37"/>
    </location>
    <ligand>
        <name>ATP</name>
        <dbReference type="ChEBI" id="CHEBI:30616"/>
    </ligand>
</feature>
<dbReference type="Pfam" id="PF00069">
    <property type="entry name" value="Pkinase"/>
    <property type="match status" value="1"/>
</dbReference>
<dbReference type="GO" id="GO:0005524">
    <property type="term" value="F:ATP binding"/>
    <property type="evidence" value="ECO:0007669"/>
    <property type="project" value="UniProtKB-UniRule"/>
</dbReference>
<feature type="compositionally biased region" description="Low complexity" evidence="8">
    <location>
        <begin position="405"/>
        <end position="416"/>
    </location>
</feature>
<gene>
    <name evidence="10" type="ORF">ACTIVE_2251</name>
</gene>
<name>A0A7D3VRG8_ACTVE</name>
<proteinExistence type="predicted"/>
<feature type="region of interest" description="Disordered" evidence="8">
    <location>
        <begin position="463"/>
        <end position="505"/>
    </location>
</feature>
<dbReference type="SUPFAM" id="SSF56112">
    <property type="entry name" value="Protein kinase-like (PK-like)"/>
    <property type="match status" value="1"/>
</dbReference>
<feature type="compositionally biased region" description="Low complexity" evidence="8">
    <location>
        <begin position="294"/>
        <end position="303"/>
    </location>
</feature>
<dbReference type="InterPro" id="IPR017441">
    <property type="entry name" value="Protein_kinase_ATP_BS"/>
</dbReference>
<organism evidence="10 11">
    <name type="scientific">Actinomadura verrucosospora</name>
    <dbReference type="NCBI Taxonomy" id="46165"/>
    <lineage>
        <taxon>Bacteria</taxon>
        <taxon>Bacillati</taxon>
        <taxon>Actinomycetota</taxon>
        <taxon>Actinomycetes</taxon>
        <taxon>Streptosporangiales</taxon>
        <taxon>Thermomonosporaceae</taxon>
        <taxon>Actinomadura</taxon>
    </lineage>
</organism>
<keyword evidence="2 10" id="KW-0723">Serine/threonine-protein kinase</keyword>
<dbReference type="AlphaFoldDB" id="A0A7D3VRG8"/>
<dbReference type="Proteomes" id="UP000501240">
    <property type="component" value="Chromosome"/>
</dbReference>
<sequence>MTEDVPGYRVLEQVGEGGFSVVYRAHQERLDRMVALKVLSISAVDDAAMRRFQRECKITGRLSGHPNIVTVLDTGTARSGRPYIAMEYFEHGALTDRLAREGPLPVAEVLRIGVKMAGALAATHETDVLHRDVKPQNVLVSRYGEPALADFGIARLVDSFDATHTQAFTPHHAAPEVLEGRPPGVASDIYSLGSTLYQLLAGRPAFKGPPGEGIAPLMLRILNDPPPRIPRQDVPAPVSDAIGRAMAKAPEQRHGSAVEFAQALQQVQAGLGLPVTDVAASGVSVLPHPTGSQSALPLQDSSAPAPPAPRLSFPEHSGPPPVPDWAPTTPSSSSKRPEGPAAGALAPAPPSPWHPDAAPGPRQQAAQQTPQQAPHQAPHGQERPAAQPAWPLGAPHEATDPVHNGGASTAHTAPHTTPAPPPGPPDVPAGPPQDGPRRGLIIAAAVALAGGAVLGVGALALSRGGGDADPPGPNETSRTPAASGQQGNGEAPPTAAQRAAARPRHLTARPVGRTAVLSWTLPPAARGLPLLVQRQPAGTSAVQTAKPDSLSFTVAGLRPKARSCFRVGAVLQLPQGKAAEVAWSAPACVHDKARPAS</sequence>
<dbReference type="CDD" id="cd14014">
    <property type="entry name" value="STKc_PknB_like"/>
    <property type="match status" value="1"/>
</dbReference>
<keyword evidence="4 7" id="KW-0547">Nucleotide-binding</keyword>
<feature type="region of interest" description="Disordered" evidence="8">
    <location>
        <begin position="284"/>
        <end position="436"/>
    </location>
</feature>
<evidence type="ECO:0000256" key="6">
    <source>
        <dbReference type="ARBA" id="ARBA00022840"/>
    </source>
</evidence>
<evidence type="ECO:0000256" key="5">
    <source>
        <dbReference type="ARBA" id="ARBA00022777"/>
    </source>
</evidence>
<dbReference type="SUPFAM" id="SSF49265">
    <property type="entry name" value="Fibronectin type III"/>
    <property type="match status" value="1"/>
</dbReference>